<reference evidence="4 5" key="1">
    <citation type="journal article" date="2005" name="Int. J. Syst. Evol. Microbiol.">
        <title>Nitrincola lacisaponensis gen. nov., sp. nov., a novel alkaliphilic bacterium isolated from an alkaline, saline lake.</title>
        <authorList>
            <person name="Dimitriu P.A."/>
            <person name="Shukla S.K."/>
            <person name="Conradt J."/>
            <person name="Marquez M.C."/>
            <person name="Ventosa A."/>
            <person name="Maglia A."/>
            <person name="Peyton B.M."/>
            <person name="Pinkart H.C."/>
            <person name="Mormile M.R."/>
        </authorList>
    </citation>
    <scope>NUCLEOTIDE SEQUENCE [LARGE SCALE GENOMIC DNA]</scope>
    <source>
        <strain evidence="4 5">4CA</strain>
    </source>
</reference>
<dbReference type="InterPro" id="IPR029016">
    <property type="entry name" value="GAF-like_dom_sf"/>
</dbReference>
<comment type="cofactor">
    <cofactor evidence="1">
        <name>Mg(2+)</name>
        <dbReference type="ChEBI" id="CHEBI:18420"/>
    </cofactor>
</comment>
<dbReference type="InterPro" id="IPR043128">
    <property type="entry name" value="Rev_trsase/Diguanyl_cyclase"/>
</dbReference>
<dbReference type="Pfam" id="PF13185">
    <property type="entry name" value="GAF_2"/>
    <property type="match status" value="1"/>
</dbReference>
<dbReference type="Gene3D" id="3.40.190.10">
    <property type="entry name" value="Periplasmic binding protein-like II"/>
    <property type="match status" value="2"/>
</dbReference>
<dbReference type="Pfam" id="PF00990">
    <property type="entry name" value="GGDEF"/>
    <property type="match status" value="1"/>
</dbReference>
<dbReference type="Gene3D" id="3.30.70.270">
    <property type="match status" value="1"/>
</dbReference>
<sequence length="706" mass="79006">MRPGVDVLLKAAALGKHLTALLLGLSGLFLSFSALALEPVRLQLKWTHAFQFAGYYAALEQGYYREAGLDVTLIEGQPGISVIDEVLSGNADFGIGTSSLLLTQPTAEIALLANIFQHSPQVLVAVNHSPFQGVHDLAGKTLMLEDGADELIAYLISEGVTPNTFQQVPHDFSIDSLIEGRVDAMSAYLTHELYYLDKAGLSIQIYTPRSVGIDFYGDNLFTRRELASQHPERVEAFTQASLRGWDYALNHIDETIELIRQHYTTAHSADFLRFEAEGMVQLIRPDLVELGYINPGRWQHIAEIYQDLGLLDAIPDWNQFFFQPEKEKLKDWLTLLIISSILVALLSVIALYIYRVNRRLRQLLTEQRRDHHLKQDHNHILAMIAADQPLDATLEAIALSIETYRPGYLCSILLCDTEQNCLVQGAAPSLPESYNSRIRQVPIKVGAGSCGTAAATRQRVIVSDIQSHPYWKTVRELAASAGLAACWSQPVLDKSGQVLATFALYHRQPCEPSEEDIRLIEEVAQLAAIAIERNEVMQLLRTSEQHHRYLAQHDPLTGLANRHLFSDRVEQAIRLAERDQSHLALLLIDLNDFKLINDAHGHAIGDALLQAIATRLRENVRNSDTVCRFGGDEFIILLQGIQQTAEAFSIREKLLQAMDEPFQVETLQIQSGCSIGVACYPEDGLDESSLTQMADQRMYDEKRRSK</sequence>
<dbReference type="InterPro" id="IPR015168">
    <property type="entry name" value="SsuA/THI5"/>
</dbReference>
<dbReference type="InterPro" id="IPR000160">
    <property type="entry name" value="GGDEF_dom"/>
</dbReference>
<organism evidence="4 5">
    <name type="scientific">Nitrincola lacisaponensis</name>
    <dbReference type="NCBI Taxonomy" id="267850"/>
    <lineage>
        <taxon>Bacteria</taxon>
        <taxon>Pseudomonadati</taxon>
        <taxon>Pseudomonadota</taxon>
        <taxon>Gammaproteobacteria</taxon>
        <taxon>Oceanospirillales</taxon>
        <taxon>Oceanospirillaceae</taxon>
        <taxon>Nitrincola</taxon>
    </lineage>
</organism>
<keyword evidence="5" id="KW-1185">Reference proteome</keyword>
<dbReference type="GO" id="GO:0003824">
    <property type="term" value="F:catalytic activity"/>
    <property type="evidence" value="ECO:0007669"/>
    <property type="project" value="UniProtKB-ARBA"/>
</dbReference>
<dbReference type="Gene3D" id="3.30.450.40">
    <property type="match status" value="1"/>
</dbReference>
<keyword evidence="2" id="KW-0812">Transmembrane</keyword>
<feature type="transmembrane region" description="Helical" evidence="2">
    <location>
        <begin position="332"/>
        <end position="354"/>
    </location>
</feature>
<dbReference type="SMART" id="SM00065">
    <property type="entry name" value="GAF"/>
    <property type="match status" value="1"/>
</dbReference>
<dbReference type="AlphaFoldDB" id="A0A063Y0U0"/>
<comment type="caution">
    <text evidence="4">The sequence shown here is derived from an EMBL/GenBank/DDBJ whole genome shotgun (WGS) entry which is preliminary data.</text>
</comment>
<protein>
    <submittedName>
        <fullName evidence="4">Diguanylate cyclase/phosphodiesterase (GGDEF &amp; EAL domains) with PAS/PAC sensor(S)</fullName>
    </submittedName>
</protein>
<dbReference type="STRING" id="267850.ADINL_2438"/>
<evidence type="ECO:0000256" key="1">
    <source>
        <dbReference type="ARBA" id="ARBA00001946"/>
    </source>
</evidence>
<evidence type="ECO:0000256" key="2">
    <source>
        <dbReference type="SAM" id="Phobius"/>
    </source>
</evidence>
<dbReference type="SUPFAM" id="SSF55781">
    <property type="entry name" value="GAF domain-like"/>
    <property type="match status" value="1"/>
</dbReference>
<evidence type="ECO:0000313" key="5">
    <source>
        <dbReference type="Proteomes" id="UP000027318"/>
    </source>
</evidence>
<dbReference type="PANTHER" id="PTHR46663">
    <property type="entry name" value="DIGUANYLATE CYCLASE DGCT-RELATED"/>
    <property type="match status" value="1"/>
</dbReference>
<proteinExistence type="predicted"/>
<gene>
    <name evidence="4" type="ORF">ADINL_2438</name>
</gene>
<dbReference type="InterPro" id="IPR003018">
    <property type="entry name" value="GAF"/>
</dbReference>
<dbReference type="InterPro" id="IPR052163">
    <property type="entry name" value="DGC-Regulatory_Protein"/>
</dbReference>
<dbReference type="InterPro" id="IPR029787">
    <property type="entry name" value="Nucleotide_cyclase"/>
</dbReference>
<name>A0A063Y0U0_9GAMM</name>
<dbReference type="SUPFAM" id="SSF53850">
    <property type="entry name" value="Periplasmic binding protein-like II"/>
    <property type="match status" value="1"/>
</dbReference>
<accession>A0A063Y0U0</accession>
<dbReference type="PROSITE" id="PS50887">
    <property type="entry name" value="GGDEF"/>
    <property type="match status" value="1"/>
</dbReference>
<dbReference type="PATRIC" id="fig|267850.7.peg.2406"/>
<evidence type="ECO:0000313" key="4">
    <source>
        <dbReference type="EMBL" id="KDE39309.1"/>
    </source>
</evidence>
<dbReference type="SUPFAM" id="SSF55073">
    <property type="entry name" value="Nucleotide cyclase"/>
    <property type="match status" value="1"/>
</dbReference>
<keyword evidence="2" id="KW-1133">Transmembrane helix</keyword>
<dbReference type="NCBIfam" id="TIGR00254">
    <property type="entry name" value="GGDEF"/>
    <property type="match status" value="1"/>
</dbReference>
<dbReference type="SMART" id="SM00267">
    <property type="entry name" value="GGDEF"/>
    <property type="match status" value="1"/>
</dbReference>
<feature type="domain" description="GGDEF" evidence="3">
    <location>
        <begin position="581"/>
        <end position="706"/>
    </location>
</feature>
<dbReference type="EMBL" id="JMSZ01000032">
    <property type="protein sequence ID" value="KDE39309.1"/>
    <property type="molecule type" value="Genomic_DNA"/>
</dbReference>
<evidence type="ECO:0000259" key="3">
    <source>
        <dbReference type="PROSITE" id="PS50887"/>
    </source>
</evidence>
<keyword evidence="2" id="KW-0472">Membrane</keyword>
<dbReference type="PANTHER" id="PTHR46663:SF2">
    <property type="entry name" value="GGDEF DOMAIN-CONTAINING PROTEIN"/>
    <property type="match status" value="1"/>
</dbReference>
<dbReference type="Pfam" id="PF09084">
    <property type="entry name" value="NMT1"/>
    <property type="match status" value="1"/>
</dbReference>
<dbReference type="Proteomes" id="UP000027318">
    <property type="component" value="Unassembled WGS sequence"/>
</dbReference>
<dbReference type="CDD" id="cd01949">
    <property type="entry name" value="GGDEF"/>
    <property type="match status" value="1"/>
</dbReference>
<dbReference type="FunFam" id="3.30.70.270:FF:000001">
    <property type="entry name" value="Diguanylate cyclase domain protein"/>
    <property type="match status" value="1"/>
</dbReference>